<accession>K2FTW0</accession>
<dbReference type="EMBL" id="AMFJ01000828">
    <property type="protein sequence ID" value="EKE26368.1"/>
    <property type="molecule type" value="Genomic_DNA"/>
</dbReference>
<proteinExistence type="predicted"/>
<sequence>MISWFIYYFHWCSPICPRLASCSFSPIIYCYSNGIYIFITRIVIFKCQTSSFLFYFLITCYYRSSLIYKRTWNCRKILAIYWKIKQYVRFIKSFLSWPIPYHFPENFKFIWFGCPTIPSAIHFVKKPENHFNLIFFYQFEQCFVFLFPSLVIFAVYKLF</sequence>
<evidence type="ECO:0000256" key="1">
    <source>
        <dbReference type="SAM" id="Phobius"/>
    </source>
</evidence>
<evidence type="ECO:0000313" key="2">
    <source>
        <dbReference type="EMBL" id="EKE26368.1"/>
    </source>
</evidence>
<comment type="caution">
    <text evidence="2">The sequence shown here is derived from an EMBL/GenBank/DDBJ whole genome shotgun (WGS) entry which is preliminary data.</text>
</comment>
<name>K2FTW0_9BACT</name>
<protein>
    <submittedName>
        <fullName evidence="2">Uncharacterized protein</fullName>
    </submittedName>
</protein>
<keyword evidence="1" id="KW-0812">Transmembrane</keyword>
<feature type="transmembrane region" description="Helical" evidence="1">
    <location>
        <begin position="35"/>
        <end position="62"/>
    </location>
</feature>
<organism evidence="2">
    <name type="scientific">uncultured bacterium</name>
    <name type="common">gcode 4</name>
    <dbReference type="NCBI Taxonomy" id="1234023"/>
    <lineage>
        <taxon>Bacteria</taxon>
        <taxon>environmental samples</taxon>
    </lineage>
</organism>
<dbReference type="AlphaFoldDB" id="K2FTW0"/>
<gene>
    <name evidence="2" type="ORF">ACD_4C00312G0005</name>
</gene>
<keyword evidence="1" id="KW-1133">Transmembrane helix</keyword>
<feature type="transmembrane region" description="Helical" evidence="1">
    <location>
        <begin position="134"/>
        <end position="156"/>
    </location>
</feature>
<reference evidence="2" key="1">
    <citation type="journal article" date="2012" name="Science">
        <title>Fermentation, hydrogen, and sulfur metabolism in multiple uncultivated bacterial phyla.</title>
        <authorList>
            <person name="Wrighton K.C."/>
            <person name="Thomas B.C."/>
            <person name="Sharon I."/>
            <person name="Miller C.S."/>
            <person name="Castelle C.J."/>
            <person name="VerBerkmoes N.C."/>
            <person name="Wilkins M.J."/>
            <person name="Hettich R.L."/>
            <person name="Lipton M.S."/>
            <person name="Williams K.H."/>
            <person name="Long P.E."/>
            <person name="Banfield J.F."/>
        </authorList>
    </citation>
    <scope>NUCLEOTIDE SEQUENCE [LARGE SCALE GENOMIC DNA]</scope>
</reference>
<keyword evidence="1" id="KW-0472">Membrane</keyword>